<name>A0ABX2D1B8_9CYAN</name>
<dbReference type="Proteomes" id="UP000702425">
    <property type="component" value="Unassembled WGS sequence"/>
</dbReference>
<dbReference type="EMBL" id="SRRZ01000056">
    <property type="protein sequence ID" value="NQE35465.1"/>
    <property type="molecule type" value="Genomic_DNA"/>
</dbReference>
<comment type="caution">
    <text evidence="1">The sequence shown here is derived from an EMBL/GenBank/DDBJ whole genome shotgun (WGS) entry which is preliminary data.</text>
</comment>
<sequence>MVYLPQSLACFIFHRDYWHDFGITHIIYCTGLEKQELVSCRSIAPPPMYRQLANARPAAADATTPVVGGEQQVEAFVTLQIGY</sequence>
<dbReference type="RefSeq" id="WP_172188857.1">
    <property type="nucleotide sequence ID" value="NZ_CAWPPK010000270.1"/>
</dbReference>
<protein>
    <submittedName>
        <fullName evidence="1">Uncharacterized protein</fullName>
    </submittedName>
</protein>
<organism evidence="1 2">
    <name type="scientific">Microcoleus asticus IPMA8</name>
    <dbReference type="NCBI Taxonomy" id="2563858"/>
    <lineage>
        <taxon>Bacteria</taxon>
        <taxon>Bacillati</taxon>
        <taxon>Cyanobacteriota</taxon>
        <taxon>Cyanophyceae</taxon>
        <taxon>Oscillatoriophycideae</taxon>
        <taxon>Oscillatoriales</taxon>
        <taxon>Microcoleaceae</taxon>
        <taxon>Microcoleus</taxon>
        <taxon>Microcoleus asticus</taxon>
    </lineage>
</organism>
<accession>A0ABX2D1B8</accession>
<reference evidence="1 2" key="1">
    <citation type="journal article" date="2020" name="Sci. Rep.">
        <title>A novel cyanobacterial geosmin producer, revising GeoA distribution and dispersion patterns in Bacteria.</title>
        <authorList>
            <person name="Churro C."/>
            <person name="Semedo-Aguiar A.P."/>
            <person name="Silva A.D."/>
            <person name="Pereira-Leal J.B."/>
            <person name="Leite R.B."/>
        </authorList>
    </citation>
    <scope>NUCLEOTIDE SEQUENCE [LARGE SCALE GENOMIC DNA]</scope>
    <source>
        <strain evidence="1 2">IPMA8</strain>
    </source>
</reference>
<evidence type="ECO:0000313" key="1">
    <source>
        <dbReference type="EMBL" id="NQE35465.1"/>
    </source>
</evidence>
<proteinExistence type="predicted"/>
<keyword evidence="2" id="KW-1185">Reference proteome</keyword>
<gene>
    <name evidence="1" type="ORF">E5S67_03197</name>
</gene>
<evidence type="ECO:0000313" key="2">
    <source>
        <dbReference type="Proteomes" id="UP000702425"/>
    </source>
</evidence>